<evidence type="ECO:0000259" key="4">
    <source>
        <dbReference type="PROSITE" id="PS51918"/>
    </source>
</evidence>
<accession>A0A7Y9I9D3</accession>
<organism evidence="5 6">
    <name type="scientific">Microlunatus parietis</name>
    <dbReference type="NCBI Taxonomy" id="682979"/>
    <lineage>
        <taxon>Bacteria</taxon>
        <taxon>Bacillati</taxon>
        <taxon>Actinomycetota</taxon>
        <taxon>Actinomycetes</taxon>
        <taxon>Propionibacteriales</taxon>
        <taxon>Propionibacteriaceae</taxon>
        <taxon>Microlunatus</taxon>
    </lineage>
</organism>
<protein>
    <submittedName>
        <fullName evidence="5">DNA repair photolyase</fullName>
    </submittedName>
</protein>
<dbReference type="InterPro" id="IPR007197">
    <property type="entry name" value="rSAM"/>
</dbReference>
<dbReference type="AlphaFoldDB" id="A0A7Y9I9D3"/>
<evidence type="ECO:0000313" key="5">
    <source>
        <dbReference type="EMBL" id="NYE72366.1"/>
    </source>
</evidence>
<keyword evidence="5" id="KW-0456">Lyase</keyword>
<dbReference type="PANTHER" id="PTHR43432:SF3">
    <property type="entry name" value="SLR0285 PROTEIN"/>
    <property type="match status" value="1"/>
</dbReference>
<evidence type="ECO:0000256" key="2">
    <source>
        <dbReference type="ARBA" id="ARBA00023004"/>
    </source>
</evidence>
<dbReference type="Pfam" id="PF04055">
    <property type="entry name" value="Radical_SAM"/>
    <property type="match status" value="1"/>
</dbReference>
<dbReference type="SUPFAM" id="SSF102114">
    <property type="entry name" value="Radical SAM enzymes"/>
    <property type="match status" value="1"/>
</dbReference>
<dbReference type="PROSITE" id="PS51918">
    <property type="entry name" value="RADICAL_SAM"/>
    <property type="match status" value="1"/>
</dbReference>
<dbReference type="GO" id="GO:0051536">
    <property type="term" value="F:iron-sulfur cluster binding"/>
    <property type="evidence" value="ECO:0007669"/>
    <property type="project" value="UniProtKB-KW"/>
</dbReference>
<keyword evidence="6" id="KW-1185">Reference proteome</keyword>
<reference evidence="5 6" key="1">
    <citation type="submission" date="2020-07" db="EMBL/GenBank/DDBJ databases">
        <title>Sequencing the genomes of 1000 actinobacteria strains.</title>
        <authorList>
            <person name="Klenk H.-P."/>
        </authorList>
    </citation>
    <scope>NUCLEOTIDE SEQUENCE [LARGE SCALE GENOMIC DNA]</scope>
    <source>
        <strain evidence="5 6">DSM 22083</strain>
    </source>
</reference>
<dbReference type="Proteomes" id="UP000569914">
    <property type="component" value="Unassembled WGS sequence"/>
</dbReference>
<dbReference type="CDD" id="cd01335">
    <property type="entry name" value="Radical_SAM"/>
    <property type="match status" value="1"/>
</dbReference>
<dbReference type="SFLD" id="SFLDS00029">
    <property type="entry name" value="Radical_SAM"/>
    <property type="match status" value="1"/>
</dbReference>
<dbReference type="Gene3D" id="3.80.30.30">
    <property type="match status" value="1"/>
</dbReference>
<dbReference type="InterPro" id="IPR040086">
    <property type="entry name" value="MJ0683-like"/>
</dbReference>
<evidence type="ECO:0000313" key="6">
    <source>
        <dbReference type="Proteomes" id="UP000569914"/>
    </source>
</evidence>
<feature type="domain" description="Radical SAM core" evidence="4">
    <location>
        <begin position="49"/>
        <end position="298"/>
    </location>
</feature>
<keyword evidence="1" id="KW-0479">Metal-binding</keyword>
<keyword evidence="2" id="KW-0408">Iron</keyword>
<dbReference type="InterPro" id="IPR058240">
    <property type="entry name" value="rSAM_sf"/>
</dbReference>
<dbReference type="SFLD" id="SFLDG01084">
    <property type="entry name" value="Uncharacterised_Radical_SAM_Su"/>
    <property type="match status" value="1"/>
</dbReference>
<dbReference type="EMBL" id="JACCBU010000001">
    <property type="protein sequence ID" value="NYE72366.1"/>
    <property type="molecule type" value="Genomic_DNA"/>
</dbReference>
<name>A0A7Y9I9D3_9ACTN</name>
<sequence length="332" mass="36985">MDAVDEHALPGLGRFSGLVRSVRTPEFAGITFHEVLARSALNQVSAQSAIMPGAWTINPYRGCQHGCVYCFARPTHSYLDLDVGTDFDTQIVVKINIVDRLRQELGRLGDRVGGVNLGTNTDPYQRAEGRYRLMPGIIWTLAEHGKPVSILTKGTLLQRDLDLLADVARRVPVSLAVSIAMYDDAIRDSVEPHTPTTKARLGLVRAIRDHGFDCTVLAMPVLPYLTDSVDHLDTALRRLSEAGATDLHVGALHLKPGVREWYYGWIERTRPDLLPRYKALYRRGSYAPKDYREALTAKVAPLRRRYGFDRPGRRQLIVPAPAATVDPQAPLF</sequence>
<comment type="caution">
    <text evidence="5">The sequence shown here is derived from an EMBL/GenBank/DDBJ whole genome shotgun (WGS) entry which is preliminary data.</text>
</comment>
<keyword evidence="3" id="KW-0411">Iron-sulfur</keyword>
<evidence type="ECO:0000256" key="3">
    <source>
        <dbReference type="ARBA" id="ARBA00023014"/>
    </source>
</evidence>
<evidence type="ECO:0000256" key="1">
    <source>
        <dbReference type="ARBA" id="ARBA00022723"/>
    </source>
</evidence>
<dbReference type="NCBIfam" id="NF038135">
    <property type="entry name" value="rSAM_Rv2578c"/>
    <property type="match status" value="1"/>
</dbReference>
<proteinExistence type="predicted"/>
<gene>
    <name evidence="5" type="ORF">BKA15_003695</name>
</gene>
<dbReference type="GO" id="GO:0016829">
    <property type="term" value="F:lyase activity"/>
    <property type="evidence" value="ECO:0007669"/>
    <property type="project" value="UniProtKB-KW"/>
</dbReference>
<dbReference type="PANTHER" id="PTHR43432">
    <property type="entry name" value="SLR0285 PROTEIN"/>
    <property type="match status" value="1"/>
</dbReference>
<dbReference type="GO" id="GO:0046872">
    <property type="term" value="F:metal ion binding"/>
    <property type="evidence" value="ECO:0007669"/>
    <property type="project" value="UniProtKB-KW"/>
</dbReference>